<dbReference type="GO" id="GO:0005524">
    <property type="term" value="F:ATP binding"/>
    <property type="evidence" value="ECO:0007669"/>
    <property type="project" value="UniProtKB-KW"/>
</dbReference>
<dbReference type="FunFam" id="1.10.287.130:FF:000008">
    <property type="entry name" value="Two-component sensor histidine kinase"/>
    <property type="match status" value="1"/>
</dbReference>
<keyword evidence="14" id="KW-1185">Reference proteome</keyword>
<dbReference type="RefSeq" id="WP_006981259.1">
    <property type="nucleotide sequence ID" value="NZ_ABVL01000012.1"/>
</dbReference>
<dbReference type="GO" id="GO:0000155">
    <property type="term" value="F:phosphorelay sensor kinase activity"/>
    <property type="evidence" value="ECO:0007669"/>
    <property type="project" value="InterPro"/>
</dbReference>
<dbReference type="FunCoup" id="B4D4U6">
    <property type="interactions" value="584"/>
</dbReference>
<evidence type="ECO:0000256" key="10">
    <source>
        <dbReference type="ARBA" id="ARBA00023012"/>
    </source>
</evidence>
<dbReference type="Pfam" id="PF00512">
    <property type="entry name" value="HisKA"/>
    <property type="match status" value="1"/>
</dbReference>
<dbReference type="SUPFAM" id="SSF55874">
    <property type="entry name" value="ATPase domain of HSP90 chaperone/DNA topoisomerase II/histidine kinase"/>
    <property type="match status" value="1"/>
</dbReference>
<evidence type="ECO:0000256" key="6">
    <source>
        <dbReference type="ARBA" id="ARBA00022679"/>
    </source>
</evidence>
<dbReference type="CDD" id="cd00075">
    <property type="entry name" value="HATPase"/>
    <property type="match status" value="1"/>
</dbReference>
<dbReference type="CDD" id="cd00082">
    <property type="entry name" value="HisKA"/>
    <property type="match status" value="1"/>
</dbReference>
<dbReference type="InterPro" id="IPR000014">
    <property type="entry name" value="PAS"/>
</dbReference>
<dbReference type="PRINTS" id="PR00344">
    <property type="entry name" value="BCTRLSENSOR"/>
</dbReference>
<dbReference type="SUPFAM" id="SSF55785">
    <property type="entry name" value="PYP-like sensor domain (PAS domain)"/>
    <property type="match status" value="1"/>
</dbReference>
<comment type="caution">
    <text evidence="13">The sequence shown here is derived from an EMBL/GenBank/DDBJ whole genome shotgun (WGS) entry which is preliminary data.</text>
</comment>
<protein>
    <recommendedName>
        <fullName evidence="3">histidine kinase</fullName>
        <ecNumber evidence="3">2.7.13.3</ecNumber>
    </recommendedName>
</protein>
<dbReference type="InterPro" id="IPR005467">
    <property type="entry name" value="His_kinase_dom"/>
</dbReference>
<dbReference type="Gene3D" id="1.10.287.130">
    <property type="match status" value="1"/>
</dbReference>
<dbReference type="InterPro" id="IPR036097">
    <property type="entry name" value="HisK_dim/P_sf"/>
</dbReference>
<evidence type="ECO:0000256" key="8">
    <source>
        <dbReference type="ARBA" id="ARBA00022777"/>
    </source>
</evidence>
<feature type="domain" description="Histidine kinase" evidence="12">
    <location>
        <begin position="200"/>
        <end position="418"/>
    </location>
</feature>
<evidence type="ECO:0000313" key="14">
    <source>
        <dbReference type="Proteomes" id="UP000005824"/>
    </source>
</evidence>
<evidence type="ECO:0000256" key="7">
    <source>
        <dbReference type="ARBA" id="ARBA00022741"/>
    </source>
</evidence>
<evidence type="ECO:0000313" key="13">
    <source>
        <dbReference type="EMBL" id="EDY18549.1"/>
    </source>
</evidence>
<dbReference type="NCBIfam" id="TIGR00229">
    <property type="entry name" value="sensory_box"/>
    <property type="match status" value="1"/>
</dbReference>
<dbReference type="GO" id="GO:0005886">
    <property type="term" value="C:plasma membrane"/>
    <property type="evidence" value="ECO:0007669"/>
    <property type="project" value="UniProtKB-SubCell"/>
</dbReference>
<keyword evidence="5" id="KW-0597">Phosphoprotein</keyword>
<gene>
    <name evidence="13" type="ORF">CfE428DRAFT_3934</name>
</gene>
<sequence>MGAILGWCVAGVLALCTWWIWRRFAVDWRHLEQLLDELANGRKPGGFVFRHGGRFGRLTYPLEKIAQEQDKLHREIHDEAFNLRTILASMEEGVMVVDTHHNLRLVNPSFLSLFDLKCDPVGQSVLRTLRETAFEEIITAALRTGQPQRGDVERTSDKRHFAVHAVPVKEFSGGPGIVAIIRDITRLRQLEEVRREFVANVSHELRTPLSIFHGYLENLLDAPSMPRKDQTEIFEILRKHSRRLNALLEDLLTLARLESRQEKIACVSMKLPALLRSIGGDWSQKLANKKLALQIEAHDDLPRISADPQRLEQVLHNLLENAVKYTEPGGNIFLRAAAQNGHVEVRVEDSGQGIPPADLPHIFERFYRADKARSREQGGTGLGLSIVKHIIQLHGGTVAAESKYGKGTTIILHLPLDKGEE</sequence>
<dbReference type="InterPro" id="IPR036890">
    <property type="entry name" value="HATPase_C_sf"/>
</dbReference>
<dbReference type="Proteomes" id="UP000005824">
    <property type="component" value="Unassembled WGS sequence"/>
</dbReference>
<dbReference type="FunFam" id="3.30.565.10:FF:000006">
    <property type="entry name" value="Sensor histidine kinase WalK"/>
    <property type="match status" value="1"/>
</dbReference>
<evidence type="ECO:0000256" key="4">
    <source>
        <dbReference type="ARBA" id="ARBA00022475"/>
    </source>
</evidence>
<organism evidence="13 14">
    <name type="scientific">Chthoniobacter flavus Ellin428</name>
    <dbReference type="NCBI Taxonomy" id="497964"/>
    <lineage>
        <taxon>Bacteria</taxon>
        <taxon>Pseudomonadati</taxon>
        <taxon>Verrucomicrobiota</taxon>
        <taxon>Spartobacteria</taxon>
        <taxon>Chthoniobacterales</taxon>
        <taxon>Chthoniobacteraceae</taxon>
        <taxon>Chthoniobacter</taxon>
    </lineage>
</organism>
<evidence type="ECO:0000256" key="5">
    <source>
        <dbReference type="ARBA" id="ARBA00022553"/>
    </source>
</evidence>
<dbReference type="Gene3D" id="3.30.565.10">
    <property type="entry name" value="Histidine kinase-like ATPase, C-terminal domain"/>
    <property type="match status" value="1"/>
</dbReference>
<dbReference type="PANTHER" id="PTHR45453:SF1">
    <property type="entry name" value="PHOSPHATE REGULON SENSOR PROTEIN PHOR"/>
    <property type="match status" value="1"/>
</dbReference>
<dbReference type="Gene3D" id="3.30.450.20">
    <property type="entry name" value="PAS domain"/>
    <property type="match status" value="1"/>
</dbReference>
<dbReference type="eggNOG" id="COG5002">
    <property type="taxonomic scope" value="Bacteria"/>
</dbReference>
<keyword evidence="7" id="KW-0547">Nucleotide-binding</keyword>
<dbReference type="InterPro" id="IPR035965">
    <property type="entry name" value="PAS-like_dom_sf"/>
</dbReference>
<dbReference type="InterPro" id="IPR004358">
    <property type="entry name" value="Sig_transdc_His_kin-like_C"/>
</dbReference>
<dbReference type="InParanoid" id="B4D4U6"/>
<evidence type="ECO:0000256" key="3">
    <source>
        <dbReference type="ARBA" id="ARBA00012438"/>
    </source>
</evidence>
<reference evidence="13 14" key="1">
    <citation type="journal article" date="2011" name="J. Bacteriol.">
        <title>Genome sequence of Chthoniobacter flavus Ellin428, an aerobic heterotrophic soil bacterium.</title>
        <authorList>
            <person name="Kant R."/>
            <person name="van Passel M.W."/>
            <person name="Palva A."/>
            <person name="Lucas S."/>
            <person name="Lapidus A."/>
            <person name="Glavina Del Rio T."/>
            <person name="Dalin E."/>
            <person name="Tice H."/>
            <person name="Bruce D."/>
            <person name="Goodwin L."/>
            <person name="Pitluck S."/>
            <person name="Larimer F.W."/>
            <person name="Land M.L."/>
            <person name="Hauser L."/>
            <person name="Sangwan P."/>
            <person name="de Vos W.M."/>
            <person name="Janssen P.H."/>
            <person name="Smidt H."/>
        </authorList>
    </citation>
    <scope>NUCLEOTIDE SEQUENCE [LARGE SCALE GENOMIC DNA]</scope>
    <source>
        <strain evidence="13 14">Ellin428</strain>
    </source>
</reference>
<comment type="catalytic activity">
    <reaction evidence="1">
        <text>ATP + protein L-histidine = ADP + protein N-phospho-L-histidine.</text>
        <dbReference type="EC" id="2.7.13.3"/>
    </reaction>
</comment>
<keyword evidence="8 13" id="KW-0418">Kinase</keyword>
<dbReference type="SUPFAM" id="SSF47384">
    <property type="entry name" value="Homodimeric domain of signal transducing histidine kinase"/>
    <property type="match status" value="1"/>
</dbReference>
<evidence type="ECO:0000256" key="9">
    <source>
        <dbReference type="ARBA" id="ARBA00022840"/>
    </source>
</evidence>
<evidence type="ECO:0000256" key="2">
    <source>
        <dbReference type="ARBA" id="ARBA00004236"/>
    </source>
</evidence>
<dbReference type="PANTHER" id="PTHR45453">
    <property type="entry name" value="PHOSPHATE REGULON SENSOR PROTEIN PHOR"/>
    <property type="match status" value="1"/>
</dbReference>
<dbReference type="GO" id="GO:0006355">
    <property type="term" value="P:regulation of DNA-templated transcription"/>
    <property type="evidence" value="ECO:0007669"/>
    <property type="project" value="InterPro"/>
</dbReference>
<evidence type="ECO:0000259" key="12">
    <source>
        <dbReference type="PROSITE" id="PS50109"/>
    </source>
</evidence>
<evidence type="ECO:0000256" key="11">
    <source>
        <dbReference type="ARBA" id="ARBA00023136"/>
    </source>
</evidence>
<dbReference type="AlphaFoldDB" id="B4D4U6"/>
<dbReference type="Pfam" id="PF02518">
    <property type="entry name" value="HATPase_c"/>
    <property type="match status" value="1"/>
</dbReference>
<dbReference type="EC" id="2.7.13.3" evidence="3"/>
<dbReference type="CDD" id="cd00130">
    <property type="entry name" value="PAS"/>
    <property type="match status" value="1"/>
</dbReference>
<keyword evidence="9" id="KW-0067">ATP-binding</keyword>
<name>B4D4U6_9BACT</name>
<dbReference type="PROSITE" id="PS50109">
    <property type="entry name" value="HIS_KIN"/>
    <property type="match status" value="1"/>
</dbReference>
<dbReference type="InterPro" id="IPR003661">
    <property type="entry name" value="HisK_dim/P_dom"/>
</dbReference>
<dbReference type="SMART" id="SM00388">
    <property type="entry name" value="HisKA"/>
    <property type="match status" value="1"/>
</dbReference>
<dbReference type="STRING" id="497964.CfE428DRAFT_3934"/>
<dbReference type="EMBL" id="ABVL01000012">
    <property type="protein sequence ID" value="EDY18549.1"/>
    <property type="molecule type" value="Genomic_DNA"/>
</dbReference>
<accession>B4D4U6</accession>
<evidence type="ECO:0000256" key="1">
    <source>
        <dbReference type="ARBA" id="ARBA00000085"/>
    </source>
</evidence>
<keyword evidence="10" id="KW-0902">Two-component regulatory system</keyword>
<dbReference type="GO" id="GO:0004721">
    <property type="term" value="F:phosphoprotein phosphatase activity"/>
    <property type="evidence" value="ECO:0007669"/>
    <property type="project" value="TreeGrafter"/>
</dbReference>
<keyword evidence="4" id="KW-1003">Cell membrane</keyword>
<dbReference type="GO" id="GO:0016036">
    <property type="term" value="P:cellular response to phosphate starvation"/>
    <property type="evidence" value="ECO:0007669"/>
    <property type="project" value="TreeGrafter"/>
</dbReference>
<dbReference type="InterPro" id="IPR050351">
    <property type="entry name" value="BphY/WalK/GraS-like"/>
</dbReference>
<dbReference type="Pfam" id="PF00989">
    <property type="entry name" value="PAS"/>
    <property type="match status" value="1"/>
</dbReference>
<dbReference type="InterPro" id="IPR013767">
    <property type="entry name" value="PAS_fold"/>
</dbReference>
<keyword evidence="6 13" id="KW-0808">Transferase</keyword>
<comment type="subcellular location">
    <subcellularLocation>
        <location evidence="2">Cell membrane</location>
    </subcellularLocation>
</comment>
<keyword evidence="11" id="KW-0472">Membrane</keyword>
<proteinExistence type="predicted"/>
<dbReference type="InterPro" id="IPR003594">
    <property type="entry name" value="HATPase_dom"/>
</dbReference>
<dbReference type="SMART" id="SM00387">
    <property type="entry name" value="HATPase_c"/>
    <property type="match status" value="1"/>
</dbReference>